<keyword evidence="6" id="KW-0694">RNA-binding</keyword>
<dbReference type="STRING" id="1842532.A7E78_07085"/>
<dbReference type="Pfam" id="PF01926">
    <property type="entry name" value="MMR_HSR1"/>
    <property type="match status" value="1"/>
</dbReference>
<dbReference type="PANTHER" id="PTHR45782">
    <property type="entry name" value="MITOCHONDRIAL RIBOSOME-ASSOCIATED GTPASE 1"/>
    <property type="match status" value="1"/>
</dbReference>
<evidence type="ECO:0000256" key="8">
    <source>
        <dbReference type="PIRNR" id="PIRNR006230"/>
    </source>
</evidence>
<accession>A0A1L3GNX8</accession>
<feature type="domain" description="CP-type G" evidence="10">
    <location>
        <begin position="14"/>
        <end position="173"/>
    </location>
</feature>
<dbReference type="FunFam" id="1.10.1580.10:FF:000003">
    <property type="entry name" value="Ribosome biogenesis GTPase A"/>
    <property type="match status" value="1"/>
</dbReference>
<dbReference type="KEGG" id="pef:A7E78_07085"/>
<comment type="similarity">
    <text evidence="8">Belongs to the TRAFAC class YlqF/YawG GTPase family. MTG1 subfamily.</text>
</comment>
<dbReference type="AlphaFoldDB" id="A0A1L3GNX8"/>
<dbReference type="Gene3D" id="3.40.50.300">
    <property type="entry name" value="P-loop containing nucleotide triphosphate hydrolases"/>
    <property type="match status" value="1"/>
</dbReference>
<gene>
    <name evidence="11" type="ORF">A7E78_07085</name>
</gene>
<reference evidence="11 12" key="1">
    <citation type="journal article" date="2017" name="Genome Announc.">
        <title>Complete Genome Sequences of Two Acetylene-Fermenting Pelobacter acetylenicus Strains.</title>
        <authorList>
            <person name="Sutton J.M."/>
            <person name="Baesman S.M."/>
            <person name="Fierst J.L."/>
            <person name="Poret-Peterson A.T."/>
            <person name="Oremland R.S."/>
            <person name="Dunlap D.S."/>
            <person name="Akob D.M."/>
        </authorList>
    </citation>
    <scope>NUCLEOTIDE SEQUENCE [LARGE SCALE GENOMIC DNA]</scope>
    <source>
        <strain evidence="11 12">SFB93</strain>
    </source>
</reference>
<evidence type="ECO:0000313" key="12">
    <source>
        <dbReference type="Proteomes" id="UP000182517"/>
    </source>
</evidence>
<dbReference type="GO" id="GO:0006412">
    <property type="term" value="P:translation"/>
    <property type="evidence" value="ECO:0007669"/>
    <property type="project" value="TreeGrafter"/>
</dbReference>
<comment type="subcellular location">
    <subcellularLocation>
        <location evidence="1 8">Cytoplasm</location>
    </subcellularLocation>
</comment>
<dbReference type="InterPro" id="IPR030378">
    <property type="entry name" value="G_CP_dom"/>
</dbReference>
<dbReference type="SUPFAM" id="SSF52540">
    <property type="entry name" value="P-loop containing nucleoside triphosphate hydrolases"/>
    <property type="match status" value="1"/>
</dbReference>
<dbReference type="FunFam" id="3.40.50.300:FF:000590">
    <property type="entry name" value="Ribosome biogenesis GTPase A"/>
    <property type="match status" value="1"/>
</dbReference>
<keyword evidence="12" id="KW-1185">Reference proteome</keyword>
<proteinExistence type="inferred from homology"/>
<organism evidence="11 12">
    <name type="scientific">Syntrophotalea acetylenivorans</name>
    <dbReference type="NCBI Taxonomy" id="1842532"/>
    <lineage>
        <taxon>Bacteria</taxon>
        <taxon>Pseudomonadati</taxon>
        <taxon>Thermodesulfobacteriota</taxon>
        <taxon>Desulfuromonadia</taxon>
        <taxon>Desulfuromonadales</taxon>
        <taxon>Syntrophotaleaceae</taxon>
        <taxon>Syntrophotalea</taxon>
    </lineage>
</organism>
<dbReference type="EMBL" id="CP015519">
    <property type="protein sequence ID" value="APG27622.1"/>
    <property type="molecule type" value="Genomic_DNA"/>
</dbReference>
<dbReference type="Gene3D" id="1.10.1580.10">
    <property type="match status" value="1"/>
</dbReference>
<evidence type="ECO:0000256" key="4">
    <source>
        <dbReference type="ARBA" id="ARBA00022741"/>
    </source>
</evidence>
<keyword evidence="3 8" id="KW-0963">Cytoplasm</keyword>
<protein>
    <recommendedName>
        <fullName evidence="2 8">Ribosome biogenesis GTPase A</fullName>
    </recommendedName>
</protein>
<evidence type="ECO:0000256" key="7">
    <source>
        <dbReference type="ARBA" id="ARBA00023134"/>
    </source>
</evidence>
<dbReference type="Proteomes" id="UP000182517">
    <property type="component" value="Chromosome"/>
</dbReference>
<dbReference type="GO" id="GO:0003723">
    <property type="term" value="F:RNA binding"/>
    <property type="evidence" value="ECO:0007669"/>
    <property type="project" value="UniProtKB-KW"/>
</dbReference>
<evidence type="ECO:0000256" key="6">
    <source>
        <dbReference type="ARBA" id="ARBA00022884"/>
    </source>
</evidence>
<dbReference type="GO" id="GO:0003924">
    <property type="term" value="F:GTPase activity"/>
    <property type="evidence" value="ECO:0007669"/>
    <property type="project" value="TreeGrafter"/>
</dbReference>
<sequence>MTIKWFPGHMHSARKQIIEVMPKIDVAVEVVDARLPASSGNPLLAELRQQKPFIKVLNKADLADPQVTKAWVKYFEKSDHGLRAVAINAGNKGDVSRIPKLCRSLAPQRGKPGRPLRVMVMGIPNVGKSTLINTLAGKRIAQVGDRPAITRHAQQIDLRNGILLFDTPGILWPNLEDQQGAYRLAASGAIGDNAMDYQNVAVFAADYLRQSYLELLATRYKLKDMPEEPTELLDEIGRRRGCLGSGGVVDSYRAAEVLLRDLQSGKIGRVSFESPPAIA</sequence>
<dbReference type="GO" id="GO:0005737">
    <property type="term" value="C:cytoplasm"/>
    <property type="evidence" value="ECO:0007669"/>
    <property type="project" value="UniProtKB-SubCell"/>
</dbReference>
<dbReference type="NCBIfam" id="TIGR03596">
    <property type="entry name" value="GTPase_YlqF"/>
    <property type="match status" value="1"/>
</dbReference>
<dbReference type="PIRSF" id="PIRSF006230">
    <property type="entry name" value="MG442"/>
    <property type="match status" value="1"/>
</dbReference>
<keyword evidence="4 8" id="KW-0547">Nucleotide-binding</keyword>
<evidence type="ECO:0000259" key="10">
    <source>
        <dbReference type="PROSITE" id="PS51721"/>
    </source>
</evidence>
<dbReference type="InterPro" id="IPR016478">
    <property type="entry name" value="GTPase_MTG1"/>
</dbReference>
<feature type="binding site" evidence="9">
    <location>
        <begin position="125"/>
        <end position="130"/>
    </location>
    <ligand>
        <name>GTP</name>
        <dbReference type="ChEBI" id="CHEBI:37565"/>
    </ligand>
</feature>
<evidence type="ECO:0000256" key="5">
    <source>
        <dbReference type="ARBA" id="ARBA00022801"/>
    </source>
</evidence>
<dbReference type="CDD" id="cd01856">
    <property type="entry name" value="YlqF"/>
    <property type="match status" value="1"/>
</dbReference>
<keyword evidence="5" id="KW-0378">Hydrolase</keyword>
<dbReference type="PANTHER" id="PTHR45782:SF4">
    <property type="entry name" value="MITOCHONDRIAL RIBOSOME-ASSOCIATED GTPASE 1"/>
    <property type="match status" value="1"/>
</dbReference>
<name>A0A1L3GNX8_9BACT</name>
<dbReference type="GO" id="GO:0005525">
    <property type="term" value="F:GTP binding"/>
    <property type="evidence" value="ECO:0007669"/>
    <property type="project" value="UniProtKB-KW"/>
</dbReference>
<dbReference type="InterPro" id="IPR023179">
    <property type="entry name" value="GTP-bd_ortho_bundle_sf"/>
</dbReference>
<dbReference type="InterPro" id="IPR019991">
    <property type="entry name" value="GTP-bd_ribosome_bgen"/>
</dbReference>
<feature type="binding site" evidence="9">
    <location>
        <position position="169"/>
    </location>
    <ligand>
        <name>GTP</name>
        <dbReference type="ChEBI" id="CHEBI:37565"/>
    </ligand>
</feature>
<dbReference type="OrthoDB" id="9779790at2"/>
<dbReference type="PROSITE" id="PS51721">
    <property type="entry name" value="G_CP"/>
    <property type="match status" value="1"/>
</dbReference>
<evidence type="ECO:0000256" key="2">
    <source>
        <dbReference type="ARBA" id="ARBA00014898"/>
    </source>
</evidence>
<dbReference type="RefSeq" id="WP_072283587.1">
    <property type="nucleotide sequence ID" value="NZ_CP015519.1"/>
</dbReference>
<evidence type="ECO:0000256" key="3">
    <source>
        <dbReference type="ARBA" id="ARBA00022490"/>
    </source>
</evidence>
<dbReference type="InterPro" id="IPR027417">
    <property type="entry name" value="P-loop_NTPase"/>
</dbReference>
<keyword evidence="7 8" id="KW-0342">GTP-binding</keyword>
<comment type="function">
    <text evidence="8">Required for a late step of 50S ribosomal subunit assembly. Has GTPase activity.</text>
</comment>
<feature type="binding site" evidence="9">
    <location>
        <begin position="58"/>
        <end position="61"/>
    </location>
    <ligand>
        <name>GTP</name>
        <dbReference type="ChEBI" id="CHEBI:37565"/>
    </ligand>
</feature>
<dbReference type="InterPro" id="IPR006073">
    <property type="entry name" value="GTP-bd"/>
</dbReference>
<evidence type="ECO:0000313" key="11">
    <source>
        <dbReference type="EMBL" id="APG27622.1"/>
    </source>
</evidence>
<evidence type="ECO:0000256" key="1">
    <source>
        <dbReference type="ARBA" id="ARBA00004496"/>
    </source>
</evidence>
<evidence type="ECO:0000256" key="9">
    <source>
        <dbReference type="PIRSR" id="PIRSR006230-1"/>
    </source>
</evidence>